<dbReference type="Proteomes" id="UP000001366">
    <property type="component" value="Chromosome"/>
</dbReference>
<dbReference type="InterPro" id="IPR027396">
    <property type="entry name" value="DsrEFH-like"/>
</dbReference>
<sequence>MAKKNLIFVIKSNPFSWKAFEALRQAVGCSMEHKVTVIFLKDGIYTLTDWKPQMIGIDPIDKSIDALGMMDATIVVEEEALRERGVKLKEWSTPVHIRSKDEICEIIKESEVVITW</sequence>
<dbReference type="SUPFAM" id="SSF75169">
    <property type="entry name" value="DsrEFH-like"/>
    <property type="match status" value="1"/>
</dbReference>
<keyword evidence="2" id="KW-1185">Reference proteome</keyword>
<protein>
    <submittedName>
        <fullName evidence="1">Uncharacterized protein</fullName>
    </submittedName>
</protein>
<organism evidence="1 2">
    <name type="scientific">Persephonella marina (strain DSM 14350 / EX-H1)</name>
    <dbReference type="NCBI Taxonomy" id="123214"/>
    <lineage>
        <taxon>Bacteria</taxon>
        <taxon>Pseudomonadati</taxon>
        <taxon>Aquificota</taxon>
        <taxon>Aquificia</taxon>
        <taxon>Aquificales</taxon>
        <taxon>Hydrogenothermaceae</taxon>
        <taxon>Persephonella</taxon>
    </lineage>
</organism>
<gene>
    <name evidence="1" type="ordered locus">PERMA_0126</name>
</gene>
<accession>C0QTA9</accession>
<dbReference type="KEGG" id="pmx:PERMA_0126"/>
<dbReference type="OrthoDB" id="14500at2"/>
<dbReference type="EMBL" id="CP001230">
    <property type="protein sequence ID" value="ACO03631.1"/>
    <property type="molecule type" value="Genomic_DNA"/>
</dbReference>
<dbReference type="AlphaFoldDB" id="C0QTA9"/>
<proteinExistence type="predicted"/>
<dbReference type="PaxDb" id="123214-PERMA_0126"/>
<dbReference type="STRING" id="123214.PERMA_0126"/>
<evidence type="ECO:0000313" key="1">
    <source>
        <dbReference type="EMBL" id="ACO03631.1"/>
    </source>
</evidence>
<name>C0QTA9_PERMH</name>
<dbReference type="InterPro" id="IPR003787">
    <property type="entry name" value="Sulphur_relay_DsrE/F-like"/>
</dbReference>
<dbReference type="RefSeq" id="WP_012675870.1">
    <property type="nucleotide sequence ID" value="NC_012440.1"/>
</dbReference>
<dbReference type="Pfam" id="PF02635">
    <property type="entry name" value="DsrE"/>
    <property type="match status" value="1"/>
</dbReference>
<dbReference type="HOGENOM" id="CLU_155943_0_0_0"/>
<dbReference type="eggNOG" id="COG2923">
    <property type="taxonomic scope" value="Bacteria"/>
</dbReference>
<reference evidence="1 2" key="1">
    <citation type="journal article" date="2009" name="J. Bacteriol.">
        <title>Complete and draft genome sequences of six members of the Aquificales.</title>
        <authorList>
            <person name="Reysenbach A.L."/>
            <person name="Hamamura N."/>
            <person name="Podar M."/>
            <person name="Griffiths E."/>
            <person name="Ferreira S."/>
            <person name="Hochstein R."/>
            <person name="Heidelberg J."/>
            <person name="Johnson J."/>
            <person name="Mead D."/>
            <person name="Pohorille A."/>
            <person name="Sarmiento M."/>
            <person name="Schweighofer K."/>
            <person name="Seshadri R."/>
            <person name="Voytek M.A."/>
        </authorList>
    </citation>
    <scope>NUCLEOTIDE SEQUENCE [LARGE SCALE GENOMIC DNA]</scope>
    <source>
        <strain evidence="2">DSM 14350 / EX-H1</strain>
    </source>
</reference>
<dbReference type="Gene3D" id="3.40.1260.10">
    <property type="entry name" value="DsrEFH-like"/>
    <property type="match status" value="1"/>
</dbReference>
<evidence type="ECO:0000313" key="2">
    <source>
        <dbReference type="Proteomes" id="UP000001366"/>
    </source>
</evidence>